<accession>A0A1F4SUS4</accession>
<comment type="caution">
    <text evidence="1">The sequence shown here is derived from an EMBL/GenBank/DDBJ whole genome shotgun (WGS) entry which is preliminary data.</text>
</comment>
<proteinExistence type="predicted"/>
<dbReference type="AlphaFoldDB" id="A0A1F4SUS4"/>
<evidence type="ECO:0000313" key="2">
    <source>
        <dbReference type="Proteomes" id="UP000178417"/>
    </source>
</evidence>
<reference evidence="1 2" key="1">
    <citation type="journal article" date="2016" name="Nat. Commun.">
        <title>Thousands of microbial genomes shed light on interconnected biogeochemical processes in an aquifer system.</title>
        <authorList>
            <person name="Anantharaman K."/>
            <person name="Brown C.T."/>
            <person name="Hug L.A."/>
            <person name="Sharon I."/>
            <person name="Castelle C.J."/>
            <person name="Probst A.J."/>
            <person name="Thomas B.C."/>
            <person name="Singh A."/>
            <person name="Wilkins M.J."/>
            <person name="Karaoz U."/>
            <person name="Brodie E.L."/>
            <person name="Williams K.H."/>
            <person name="Hubbard S.S."/>
            <person name="Banfield J.F."/>
        </authorList>
    </citation>
    <scope>NUCLEOTIDE SEQUENCE [LARGE SCALE GENOMIC DNA]</scope>
</reference>
<evidence type="ECO:0000313" key="1">
    <source>
        <dbReference type="EMBL" id="OGC24170.1"/>
    </source>
</evidence>
<gene>
    <name evidence="1" type="ORF">A2310_06455</name>
</gene>
<sequence length="139" mass="16108">MEAFKLTTQPHRGRIFSPQRNSLFQLAPMRPKQKNWQSNIFYEPGIQGEIKRFLHGTLSSAVKFKIKKMAQIEGFPHLTLEMAQDARLSDIKNLFKDREFQKLIACYGLDIELRLTSLQDDKGFDDFLAQNSKLITICS</sequence>
<dbReference type="EMBL" id="MEUB01000011">
    <property type="protein sequence ID" value="OGC24170.1"/>
    <property type="molecule type" value="Genomic_DNA"/>
</dbReference>
<name>A0A1F4SUS4_UNCSA</name>
<organism evidence="1 2">
    <name type="scientific">candidate division WOR-1 bacterium RIFOXYB2_FULL_37_13</name>
    <dbReference type="NCBI Taxonomy" id="1802579"/>
    <lineage>
        <taxon>Bacteria</taxon>
        <taxon>Bacillati</taxon>
        <taxon>Saganbacteria</taxon>
    </lineage>
</organism>
<dbReference type="Proteomes" id="UP000178417">
    <property type="component" value="Unassembled WGS sequence"/>
</dbReference>
<protein>
    <submittedName>
        <fullName evidence="1">Uncharacterized protein</fullName>
    </submittedName>
</protein>